<dbReference type="Proteomes" id="UP000547973">
    <property type="component" value="Unassembled WGS sequence"/>
</dbReference>
<dbReference type="GO" id="GO:0003677">
    <property type="term" value="F:DNA binding"/>
    <property type="evidence" value="ECO:0007669"/>
    <property type="project" value="UniProtKB-KW"/>
</dbReference>
<dbReference type="PANTHER" id="PTHR30136:SF24">
    <property type="entry name" value="HTH-TYPE TRANSCRIPTIONAL REPRESSOR ALLR"/>
    <property type="match status" value="1"/>
</dbReference>
<dbReference type="InterPro" id="IPR005471">
    <property type="entry name" value="Tscrpt_reg_IclR_N"/>
</dbReference>
<dbReference type="InterPro" id="IPR036388">
    <property type="entry name" value="WH-like_DNA-bd_sf"/>
</dbReference>
<evidence type="ECO:0000259" key="4">
    <source>
        <dbReference type="PROSITE" id="PS51077"/>
    </source>
</evidence>
<dbReference type="Pfam" id="PF09339">
    <property type="entry name" value="HTH_IclR"/>
    <property type="match status" value="1"/>
</dbReference>
<dbReference type="Gene3D" id="1.10.10.10">
    <property type="entry name" value="Winged helix-like DNA-binding domain superfamily/Winged helix DNA-binding domain"/>
    <property type="match status" value="1"/>
</dbReference>
<gene>
    <name evidence="6" type="ORF">BKA03_000500</name>
</gene>
<evidence type="ECO:0000256" key="3">
    <source>
        <dbReference type="ARBA" id="ARBA00023163"/>
    </source>
</evidence>
<evidence type="ECO:0000313" key="7">
    <source>
        <dbReference type="Proteomes" id="UP000547973"/>
    </source>
</evidence>
<sequence length="255" mass="27374">MVMSEDRAEADGRLVGSDRVLALLIELARRPDGASLDDLAVALDSAKSTVHRALGSLTRSGLATRESLGRYSLGDEFLRLAFAYQESRPEAARVMPALRRLAERFGETAHYAVLEGGDVVYRAKVDPAVGSVRLSSSIGGRNPARVTGVGKAILAHQLSTTAQAMKWAREHPVEQRTPNTLTSDKRWAEDIARVREQGFAVDDQENDPGINCIAVRVVTPSGEGALSVSALAYRTPLSTLIDAVEEVRAVAASIV</sequence>
<dbReference type="InterPro" id="IPR036390">
    <property type="entry name" value="WH_DNA-bd_sf"/>
</dbReference>
<dbReference type="Gene3D" id="3.30.450.40">
    <property type="match status" value="1"/>
</dbReference>
<protein>
    <submittedName>
        <fullName evidence="6">DNA-binding IclR family transcriptional regulator</fullName>
    </submittedName>
</protein>
<dbReference type="InterPro" id="IPR014757">
    <property type="entry name" value="Tscrpt_reg_IclR_C"/>
</dbReference>
<evidence type="ECO:0000313" key="6">
    <source>
        <dbReference type="EMBL" id="NYI40381.1"/>
    </source>
</evidence>
<proteinExistence type="predicted"/>
<evidence type="ECO:0000256" key="1">
    <source>
        <dbReference type="ARBA" id="ARBA00023015"/>
    </source>
</evidence>
<dbReference type="InterPro" id="IPR050707">
    <property type="entry name" value="HTH_MetabolicPath_Reg"/>
</dbReference>
<accession>A0A7Z0CGG9</accession>
<dbReference type="GO" id="GO:0045892">
    <property type="term" value="P:negative regulation of DNA-templated transcription"/>
    <property type="evidence" value="ECO:0007669"/>
    <property type="project" value="TreeGrafter"/>
</dbReference>
<dbReference type="SMART" id="SM00346">
    <property type="entry name" value="HTH_ICLR"/>
    <property type="match status" value="1"/>
</dbReference>
<dbReference type="RefSeq" id="WP_083971744.1">
    <property type="nucleotide sequence ID" value="NZ_BBRC01000009.1"/>
</dbReference>
<dbReference type="SUPFAM" id="SSF46785">
    <property type="entry name" value="Winged helix' DNA-binding domain"/>
    <property type="match status" value="1"/>
</dbReference>
<reference evidence="6 7" key="1">
    <citation type="submission" date="2020-07" db="EMBL/GenBank/DDBJ databases">
        <title>Sequencing the genomes of 1000 actinobacteria strains.</title>
        <authorList>
            <person name="Klenk H.-P."/>
        </authorList>
    </citation>
    <scope>NUCLEOTIDE SEQUENCE [LARGE SCALE GENOMIC DNA]</scope>
    <source>
        <strain evidence="6 7">DSM 19970</strain>
    </source>
</reference>
<dbReference type="PANTHER" id="PTHR30136">
    <property type="entry name" value="HELIX-TURN-HELIX TRANSCRIPTIONAL REGULATOR, ICLR FAMILY"/>
    <property type="match status" value="1"/>
</dbReference>
<dbReference type="AlphaFoldDB" id="A0A7Z0CGG9"/>
<comment type="caution">
    <text evidence="6">The sequence shown here is derived from an EMBL/GenBank/DDBJ whole genome shotgun (WGS) entry which is preliminary data.</text>
</comment>
<dbReference type="EMBL" id="JACBZO010000001">
    <property type="protein sequence ID" value="NYI40381.1"/>
    <property type="molecule type" value="Genomic_DNA"/>
</dbReference>
<feature type="domain" description="IclR-ED" evidence="5">
    <location>
        <begin position="76"/>
        <end position="255"/>
    </location>
</feature>
<keyword evidence="3" id="KW-0804">Transcription</keyword>
<keyword evidence="2 6" id="KW-0238">DNA-binding</keyword>
<name>A0A7Z0CGG9_9MICO</name>
<feature type="domain" description="HTH iclR-type" evidence="4">
    <location>
        <begin position="14"/>
        <end position="75"/>
    </location>
</feature>
<keyword evidence="7" id="KW-1185">Reference proteome</keyword>
<dbReference type="InterPro" id="IPR029016">
    <property type="entry name" value="GAF-like_dom_sf"/>
</dbReference>
<dbReference type="SUPFAM" id="SSF55781">
    <property type="entry name" value="GAF domain-like"/>
    <property type="match status" value="1"/>
</dbReference>
<dbReference type="Pfam" id="PF01614">
    <property type="entry name" value="IclR_C"/>
    <property type="match status" value="1"/>
</dbReference>
<evidence type="ECO:0000256" key="2">
    <source>
        <dbReference type="ARBA" id="ARBA00023125"/>
    </source>
</evidence>
<evidence type="ECO:0000259" key="5">
    <source>
        <dbReference type="PROSITE" id="PS51078"/>
    </source>
</evidence>
<dbReference type="GO" id="GO:0003700">
    <property type="term" value="F:DNA-binding transcription factor activity"/>
    <property type="evidence" value="ECO:0007669"/>
    <property type="project" value="TreeGrafter"/>
</dbReference>
<dbReference type="PROSITE" id="PS51077">
    <property type="entry name" value="HTH_ICLR"/>
    <property type="match status" value="1"/>
</dbReference>
<organism evidence="6 7">
    <name type="scientific">Demequina lutea</name>
    <dbReference type="NCBI Taxonomy" id="431489"/>
    <lineage>
        <taxon>Bacteria</taxon>
        <taxon>Bacillati</taxon>
        <taxon>Actinomycetota</taxon>
        <taxon>Actinomycetes</taxon>
        <taxon>Micrococcales</taxon>
        <taxon>Demequinaceae</taxon>
        <taxon>Demequina</taxon>
    </lineage>
</organism>
<keyword evidence="1" id="KW-0805">Transcription regulation</keyword>
<dbReference type="PROSITE" id="PS51078">
    <property type="entry name" value="ICLR_ED"/>
    <property type="match status" value="1"/>
</dbReference>